<dbReference type="STRING" id="472181.SAMN05216271_2545"/>
<sequence length="391" mass="42260">MRSLIREHDQALGALEPGAAEFCFRSPHGSVRASGMFQRITTAAAPDGAALQAQVTSALAEARAAGQSRPLVVGAIPFDTRTPSCLYVPQQVTRYARSDSRVRMAPISAGRLLVRRNLPEEARFKQAVGEAVAACRQGALDKVVLSRLLELEFDSAPQTAAVYSRLQQLNPEAYHFSLPLPCGGHLIGASPELLLRKQDNQFMSNPLAGSARRELEAVADRRVATQLVASAKDRHEHRLVIEQMQRQLAPLCRFLQVPSAPDLLPTTRLWHLSTRIEGELQAPLSALQLACQLHPTPALCGYPTAQARQLIAALEPFDRGLFGGIVGWADDQGNGEWVVVIRCGIISGRQVRLFAGAGLVEASCPQAEWAETGVKLGTMLNAFGLDTEATA</sequence>
<dbReference type="GO" id="GO:0008909">
    <property type="term" value="F:isochorismate synthase activity"/>
    <property type="evidence" value="ECO:0007669"/>
    <property type="project" value="UniProtKB-EC"/>
</dbReference>
<dbReference type="SUPFAM" id="SSF56322">
    <property type="entry name" value="ADC synthase"/>
    <property type="match status" value="1"/>
</dbReference>
<evidence type="ECO:0000256" key="2">
    <source>
        <dbReference type="ARBA" id="ARBA00005297"/>
    </source>
</evidence>
<dbReference type="EMBL" id="LT629763">
    <property type="protein sequence ID" value="SDS71362.1"/>
    <property type="molecule type" value="Genomic_DNA"/>
</dbReference>
<evidence type="ECO:0000256" key="3">
    <source>
        <dbReference type="ARBA" id="ARBA00012824"/>
    </source>
</evidence>
<reference evidence="8" key="1">
    <citation type="submission" date="2016-10" db="EMBL/GenBank/DDBJ databases">
        <authorList>
            <person name="Varghese N."/>
            <person name="Submissions S."/>
        </authorList>
    </citation>
    <scope>NUCLEOTIDE SEQUENCE [LARGE SCALE GENOMIC DNA]</scope>
    <source>
        <strain evidence="8">JCM 14963</strain>
    </source>
</reference>
<dbReference type="InterPro" id="IPR004561">
    <property type="entry name" value="IsoChor_synthase"/>
</dbReference>
<accession>A0A1H1UFS5</accession>
<dbReference type="Proteomes" id="UP000243413">
    <property type="component" value="Chromosome I"/>
</dbReference>
<evidence type="ECO:0000313" key="8">
    <source>
        <dbReference type="Proteomes" id="UP000243413"/>
    </source>
</evidence>
<proteinExistence type="inferred from homology"/>
<dbReference type="Gene3D" id="3.60.120.10">
    <property type="entry name" value="Anthranilate synthase"/>
    <property type="match status" value="1"/>
</dbReference>
<evidence type="ECO:0000259" key="6">
    <source>
        <dbReference type="Pfam" id="PF00425"/>
    </source>
</evidence>
<dbReference type="InterPro" id="IPR015890">
    <property type="entry name" value="Chorismate_C"/>
</dbReference>
<feature type="domain" description="Chorismate-utilising enzyme C-terminal" evidence="6">
    <location>
        <begin position="121"/>
        <end position="375"/>
    </location>
</feature>
<name>A0A1H1UFS5_9GAMM</name>
<evidence type="ECO:0000256" key="5">
    <source>
        <dbReference type="ARBA" id="ARBA00041564"/>
    </source>
</evidence>
<dbReference type="InterPro" id="IPR005801">
    <property type="entry name" value="ADC_synthase"/>
</dbReference>
<comment type="similarity">
    <text evidence="2">Belongs to the isochorismate synthase family.</text>
</comment>
<dbReference type="RefSeq" id="WP_231701942.1">
    <property type="nucleotide sequence ID" value="NZ_LT629763.1"/>
</dbReference>
<organism evidence="7 8">
    <name type="scientific">Halopseudomonas sabulinigri</name>
    <dbReference type="NCBI Taxonomy" id="472181"/>
    <lineage>
        <taxon>Bacteria</taxon>
        <taxon>Pseudomonadati</taxon>
        <taxon>Pseudomonadota</taxon>
        <taxon>Gammaproteobacteria</taxon>
        <taxon>Pseudomonadales</taxon>
        <taxon>Pseudomonadaceae</taxon>
        <taxon>Halopseudomonas</taxon>
    </lineage>
</organism>
<dbReference type="PANTHER" id="PTHR42839">
    <property type="entry name" value="ISOCHORISMATE SYNTHASE ENTC"/>
    <property type="match status" value="1"/>
</dbReference>
<protein>
    <recommendedName>
        <fullName evidence="3">isochorismate synthase</fullName>
        <ecNumber evidence="3">5.4.4.2</ecNumber>
    </recommendedName>
    <alternativeName>
        <fullName evidence="5">Isochorismate mutase</fullName>
    </alternativeName>
</protein>
<evidence type="ECO:0000313" key="7">
    <source>
        <dbReference type="EMBL" id="SDS71362.1"/>
    </source>
</evidence>
<comment type="catalytic activity">
    <reaction evidence="1">
        <text>chorismate = isochorismate</text>
        <dbReference type="Rhea" id="RHEA:18985"/>
        <dbReference type="ChEBI" id="CHEBI:29748"/>
        <dbReference type="ChEBI" id="CHEBI:29780"/>
        <dbReference type="EC" id="5.4.4.2"/>
    </reaction>
</comment>
<gene>
    <name evidence="7" type="ORF">SAMN05216271_2545</name>
</gene>
<evidence type="ECO:0000256" key="4">
    <source>
        <dbReference type="ARBA" id="ARBA00023235"/>
    </source>
</evidence>
<dbReference type="NCBIfam" id="TIGR00543">
    <property type="entry name" value="isochor_syn"/>
    <property type="match status" value="1"/>
</dbReference>
<evidence type="ECO:0000256" key="1">
    <source>
        <dbReference type="ARBA" id="ARBA00000799"/>
    </source>
</evidence>
<dbReference type="AlphaFoldDB" id="A0A1H1UFS5"/>
<dbReference type="Pfam" id="PF00425">
    <property type="entry name" value="Chorismate_bind"/>
    <property type="match status" value="1"/>
</dbReference>
<keyword evidence="4" id="KW-0413">Isomerase</keyword>
<dbReference type="EC" id="5.4.4.2" evidence="3"/>
<dbReference type="PANTHER" id="PTHR42839:SF2">
    <property type="entry name" value="ISOCHORISMATE SYNTHASE ENTC"/>
    <property type="match status" value="1"/>
</dbReference>